<dbReference type="InterPro" id="IPR000008">
    <property type="entry name" value="C2_dom"/>
</dbReference>
<evidence type="ECO:0000313" key="4">
    <source>
        <dbReference type="Ensembl" id="ENSCMIP00000000586.1"/>
    </source>
</evidence>
<dbReference type="SUPFAM" id="SSF49562">
    <property type="entry name" value="C2 domain (Calcium/lipid-binding domain, CaLB)"/>
    <property type="match status" value="1"/>
</dbReference>
<evidence type="ECO:0000256" key="1">
    <source>
        <dbReference type="ARBA" id="ARBA00006996"/>
    </source>
</evidence>
<dbReference type="Gene3D" id="2.60.40.150">
    <property type="entry name" value="C2 domain"/>
    <property type="match status" value="1"/>
</dbReference>
<dbReference type="GO" id="GO:0001786">
    <property type="term" value="F:phosphatidylserine binding"/>
    <property type="evidence" value="ECO:0007669"/>
    <property type="project" value="TreeGrafter"/>
</dbReference>
<protein>
    <submittedName>
        <fullName evidence="4">Synaptotagmin-C-like</fullName>
    </submittedName>
</protein>
<dbReference type="GO" id="GO:0017156">
    <property type="term" value="P:calcium-ion regulated exocytosis"/>
    <property type="evidence" value="ECO:0007669"/>
    <property type="project" value="TreeGrafter"/>
</dbReference>
<keyword evidence="2" id="KW-0472">Membrane</keyword>
<dbReference type="Proteomes" id="UP000314986">
    <property type="component" value="Unassembled WGS sequence"/>
</dbReference>
<keyword evidence="5" id="KW-1185">Reference proteome</keyword>
<dbReference type="AlphaFoldDB" id="A0A4W3GBG3"/>
<evidence type="ECO:0000256" key="2">
    <source>
        <dbReference type="SAM" id="Phobius"/>
    </source>
</evidence>
<dbReference type="Ensembl" id="ENSCMIT00000000633.1">
    <property type="protein sequence ID" value="ENSCMIP00000000586.1"/>
    <property type="gene ID" value="ENSCMIG00000000421.1"/>
</dbReference>
<reference evidence="5" key="2">
    <citation type="journal article" date="2007" name="PLoS Biol.">
        <title>Survey sequencing and comparative analysis of the elephant shark (Callorhinchus milii) genome.</title>
        <authorList>
            <person name="Venkatesh B."/>
            <person name="Kirkness E.F."/>
            <person name="Loh Y.H."/>
            <person name="Halpern A.L."/>
            <person name="Lee A.P."/>
            <person name="Johnson J."/>
            <person name="Dandona N."/>
            <person name="Viswanathan L.D."/>
            <person name="Tay A."/>
            <person name="Venter J.C."/>
            <person name="Strausberg R.L."/>
            <person name="Brenner S."/>
        </authorList>
    </citation>
    <scope>NUCLEOTIDE SEQUENCE [LARGE SCALE GENOMIC DNA]</scope>
</reference>
<accession>A0A4W3GBG3</accession>
<comment type="similarity">
    <text evidence="1">Belongs to the synaptotagmin family.</text>
</comment>
<dbReference type="PANTHER" id="PTHR10024:SF176">
    <property type="entry name" value="SYNAPTOTAGMIN-3"/>
    <property type="match status" value="1"/>
</dbReference>
<dbReference type="GO" id="GO:0005544">
    <property type="term" value="F:calcium-dependent phospholipid binding"/>
    <property type="evidence" value="ECO:0007669"/>
    <property type="project" value="TreeGrafter"/>
</dbReference>
<dbReference type="GO" id="GO:0030276">
    <property type="term" value="F:clathrin binding"/>
    <property type="evidence" value="ECO:0007669"/>
    <property type="project" value="TreeGrafter"/>
</dbReference>
<dbReference type="GeneTree" id="ENSGT00940000161770"/>
<keyword evidence="2" id="KW-1133">Transmembrane helix</keyword>
<keyword evidence="2" id="KW-0812">Transmembrane</keyword>
<dbReference type="GO" id="GO:0005886">
    <property type="term" value="C:plasma membrane"/>
    <property type="evidence" value="ECO:0007669"/>
    <property type="project" value="TreeGrafter"/>
</dbReference>
<dbReference type="InParanoid" id="A0A4W3GBG3"/>
<evidence type="ECO:0000259" key="3">
    <source>
        <dbReference type="PROSITE" id="PS50004"/>
    </source>
</evidence>
<dbReference type="OMA" id="RPIARWH"/>
<dbReference type="Pfam" id="PF00168">
    <property type="entry name" value="C2"/>
    <property type="match status" value="1"/>
</dbReference>
<dbReference type="PRINTS" id="PR00360">
    <property type="entry name" value="C2DOMAIN"/>
</dbReference>
<dbReference type="GO" id="GO:0000149">
    <property type="term" value="F:SNARE binding"/>
    <property type="evidence" value="ECO:0007669"/>
    <property type="project" value="TreeGrafter"/>
</dbReference>
<organism evidence="4 5">
    <name type="scientific">Callorhinchus milii</name>
    <name type="common">Ghost shark</name>
    <dbReference type="NCBI Taxonomy" id="7868"/>
    <lineage>
        <taxon>Eukaryota</taxon>
        <taxon>Metazoa</taxon>
        <taxon>Chordata</taxon>
        <taxon>Craniata</taxon>
        <taxon>Vertebrata</taxon>
        <taxon>Chondrichthyes</taxon>
        <taxon>Holocephali</taxon>
        <taxon>Chimaeriformes</taxon>
        <taxon>Callorhinchidae</taxon>
        <taxon>Callorhinchus</taxon>
    </lineage>
</organism>
<dbReference type="InterPro" id="IPR035892">
    <property type="entry name" value="C2_domain_sf"/>
</dbReference>
<reference evidence="4" key="5">
    <citation type="submission" date="2025-09" db="UniProtKB">
        <authorList>
            <consortium name="Ensembl"/>
        </authorList>
    </citation>
    <scope>IDENTIFICATION</scope>
</reference>
<name>A0A4W3GBG3_CALMI</name>
<dbReference type="GO" id="GO:0005509">
    <property type="term" value="F:calcium ion binding"/>
    <property type="evidence" value="ECO:0007669"/>
    <property type="project" value="TreeGrafter"/>
</dbReference>
<reference evidence="4" key="4">
    <citation type="submission" date="2025-08" db="UniProtKB">
        <authorList>
            <consortium name="Ensembl"/>
        </authorList>
    </citation>
    <scope>IDENTIFICATION</scope>
</reference>
<feature type="domain" description="C2" evidence="3">
    <location>
        <begin position="25"/>
        <end position="163"/>
    </location>
</feature>
<dbReference type="STRING" id="7868.ENSCMIP00000000586"/>
<dbReference type="PROSITE" id="PS50004">
    <property type="entry name" value="C2"/>
    <property type="match status" value="1"/>
</dbReference>
<reference evidence="5" key="3">
    <citation type="journal article" date="2014" name="Nature">
        <title>Elephant shark genome provides unique insights into gnathostome evolution.</title>
        <authorList>
            <consortium name="International Elephant Shark Genome Sequencing Consortium"/>
            <person name="Venkatesh B."/>
            <person name="Lee A.P."/>
            <person name="Ravi V."/>
            <person name="Maurya A.K."/>
            <person name="Lian M.M."/>
            <person name="Swann J.B."/>
            <person name="Ohta Y."/>
            <person name="Flajnik M.F."/>
            <person name="Sutoh Y."/>
            <person name="Kasahara M."/>
            <person name="Hoon S."/>
            <person name="Gangu V."/>
            <person name="Roy S.W."/>
            <person name="Irimia M."/>
            <person name="Korzh V."/>
            <person name="Kondrychyn I."/>
            <person name="Lim Z.W."/>
            <person name="Tay B.H."/>
            <person name="Tohari S."/>
            <person name="Kong K.W."/>
            <person name="Ho S."/>
            <person name="Lorente-Galdos B."/>
            <person name="Quilez J."/>
            <person name="Marques-Bonet T."/>
            <person name="Raney B.J."/>
            <person name="Ingham P.W."/>
            <person name="Tay A."/>
            <person name="Hillier L.W."/>
            <person name="Minx P."/>
            <person name="Boehm T."/>
            <person name="Wilson R.K."/>
            <person name="Brenner S."/>
            <person name="Warren W.C."/>
        </authorList>
    </citation>
    <scope>NUCLEOTIDE SEQUENCE [LARGE SCALE GENOMIC DNA]</scope>
</reference>
<evidence type="ECO:0000313" key="5">
    <source>
        <dbReference type="Proteomes" id="UP000314986"/>
    </source>
</evidence>
<sequence>MCLCVRVVCVFVYVCICLCVCTCCVCVYVCSVCVYRWVSVTQVGYACVYVSLPLSLTPSPLYVPHSDPYVKASLICDGRRLKKRKSSMKKNTLNPVYNEALVFDIPNENMEHVNVIIAVMDYDCIGHNEVIGMCRVGNDCDGPGREHWNEMLGNPRKPIEQWHQLVE</sequence>
<reference evidence="5" key="1">
    <citation type="journal article" date="2006" name="Science">
        <title>Ancient noncoding elements conserved in the human genome.</title>
        <authorList>
            <person name="Venkatesh B."/>
            <person name="Kirkness E.F."/>
            <person name="Loh Y.H."/>
            <person name="Halpern A.L."/>
            <person name="Lee A.P."/>
            <person name="Johnson J."/>
            <person name="Dandona N."/>
            <person name="Viswanathan L.D."/>
            <person name="Tay A."/>
            <person name="Venter J.C."/>
            <person name="Strausberg R.L."/>
            <person name="Brenner S."/>
        </authorList>
    </citation>
    <scope>NUCLEOTIDE SEQUENCE [LARGE SCALE GENOMIC DNA]</scope>
</reference>
<dbReference type="GO" id="GO:0070382">
    <property type="term" value="C:exocytic vesicle"/>
    <property type="evidence" value="ECO:0007669"/>
    <property type="project" value="TreeGrafter"/>
</dbReference>
<proteinExistence type="inferred from homology"/>
<dbReference type="SMART" id="SM00239">
    <property type="entry name" value="C2"/>
    <property type="match status" value="1"/>
</dbReference>
<feature type="transmembrane region" description="Helical" evidence="2">
    <location>
        <begin position="7"/>
        <end position="37"/>
    </location>
</feature>
<dbReference type="PANTHER" id="PTHR10024">
    <property type="entry name" value="SYNAPTOTAGMIN"/>
    <property type="match status" value="1"/>
</dbReference>